<keyword evidence="2" id="KW-1185">Reference proteome</keyword>
<sequence>MKRTRKIILVSHCILNSNSKVEGLSQYEGIFKEIVDMLHDKGIGIIQLPCPEMIIYGIKRWGHVKEQFDTLFYRENCRKMLKPIICQVKSYIDAGYEIVGVIGIDGSPSCGVNFTCSGDWEGTPSKDDIDHKIKDLKEVEGFGVFMEELKKYLEEYDIEIPFTGINENDVYSSLKDISEFLNDK</sequence>
<dbReference type="AlphaFoldDB" id="A0A1H2TDX4"/>
<dbReference type="InterPro" id="IPR054648">
    <property type="entry name" value="TudS-rel"/>
</dbReference>
<gene>
    <name evidence="1" type="ORF">SAMN05660923_00690</name>
</gene>
<name>A0A1H2TDX4_9FIRM</name>
<organism evidence="1 2">
    <name type="scientific">Tepidimicrobium xylanilyticum</name>
    <dbReference type="NCBI Taxonomy" id="1123352"/>
    <lineage>
        <taxon>Bacteria</taxon>
        <taxon>Bacillati</taxon>
        <taxon>Bacillota</taxon>
        <taxon>Tissierellia</taxon>
        <taxon>Tissierellales</taxon>
        <taxon>Tepidimicrobiaceae</taxon>
        <taxon>Tepidimicrobium</taxon>
    </lineage>
</organism>
<dbReference type="NCBIfam" id="NF045597">
    <property type="entry name" value="TudS_rel_CD3072"/>
    <property type="match status" value="1"/>
</dbReference>
<accession>A0A1H2TDX4</accession>
<proteinExistence type="predicted"/>
<protein>
    <submittedName>
        <fullName evidence="1">Predicted secreted protein</fullName>
    </submittedName>
</protein>
<evidence type="ECO:0000313" key="1">
    <source>
        <dbReference type="EMBL" id="SDW42163.1"/>
    </source>
</evidence>
<evidence type="ECO:0000313" key="2">
    <source>
        <dbReference type="Proteomes" id="UP000198828"/>
    </source>
</evidence>
<dbReference type="EMBL" id="FNNG01000002">
    <property type="protein sequence ID" value="SDW42163.1"/>
    <property type="molecule type" value="Genomic_DNA"/>
</dbReference>
<reference evidence="1 2" key="1">
    <citation type="submission" date="2016-10" db="EMBL/GenBank/DDBJ databases">
        <authorList>
            <person name="de Groot N.N."/>
        </authorList>
    </citation>
    <scope>NUCLEOTIDE SEQUENCE [LARGE SCALE GENOMIC DNA]</scope>
    <source>
        <strain evidence="1 2">DSM 23310</strain>
    </source>
</reference>
<dbReference type="RefSeq" id="WP_093750899.1">
    <property type="nucleotide sequence ID" value="NZ_FNNG01000002.1"/>
</dbReference>
<dbReference type="Proteomes" id="UP000198828">
    <property type="component" value="Unassembled WGS sequence"/>
</dbReference>
<dbReference type="OrthoDB" id="5420310at2"/>